<feature type="domain" description="Transcription regulator PadR N-terminal" evidence="2">
    <location>
        <begin position="16"/>
        <end position="90"/>
    </location>
</feature>
<evidence type="ECO:0000313" key="4">
    <source>
        <dbReference type="Proteomes" id="UP000483802"/>
    </source>
</evidence>
<dbReference type="AlphaFoldDB" id="A0A6L6WW63"/>
<comment type="caution">
    <text evidence="3">The sequence shown here is derived from an EMBL/GenBank/DDBJ whole genome shotgun (WGS) entry which is preliminary data.</text>
</comment>
<dbReference type="InterPro" id="IPR005149">
    <property type="entry name" value="Tscrpt_reg_PadR_N"/>
</dbReference>
<dbReference type="SUPFAM" id="SSF46785">
    <property type="entry name" value="Winged helix' DNA-binding domain"/>
    <property type="match status" value="1"/>
</dbReference>
<dbReference type="Proteomes" id="UP000483802">
    <property type="component" value="Unassembled WGS sequence"/>
</dbReference>
<name>A0A6L6WW63_9ACTN</name>
<dbReference type="PANTHER" id="PTHR33169:SF27">
    <property type="entry name" value="TRANSCRIPTIONAL REGULATOR PADR FAMILY PROTEIN"/>
    <property type="match status" value="1"/>
</dbReference>
<dbReference type="Gene3D" id="1.10.10.10">
    <property type="entry name" value="Winged helix-like DNA-binding domain superfamily/Winged helix DNA-binding domain"/>
    <property type="match status" value="1"/>
</dbReference>
<feature type="region of interest" description="Disordered" evidence="1">
    <location>
        <begin position="191"/>
        <end position="242"/>
    </location>
</feature>
<dbReference type="EMBL" id="WPNZ01000006">
    <property type="protein sequence ID" value="MVO85544.1"/>
    <property type="molecule type" value="Genomic_DNA"/>
</dbReference>
<feature type="compositionally biased region" description="Acidic residues" evidence="1">
    <location>
        <begin position="211"/>
        <end position="242"/>
    </location>
</feature>
<protein>
    <submittedName>
        <fullName evidence="3">PadR family transcriptional regulator</fullName>
    </submittedName>
</protein>
<dbReference type="InterPro" id="IPR036390">
    <property type="entry name" value="WH_DNA-bd_sf"/>
</dbReference>
<evidence type="ECO:0000313" key="3">
    <source>
        <dbReference type="EMBL" id="MVO85544.1"/>
    </source>
</evidence>
<organism evidence="3 4">
    <name type="scientific">Streptomyces typhae</name>
    <dbReference type="NCBI Taxonomy" id="2681492"/>
    <lineage>
        <taxon>Bacteria</taxon>
        <taxon>Bacillati</taxon>
        <taxon>Actinomycetota</taxon>
        <taxon>Actinomycetes</taxon>
        <taxon>Kitasatosporales</taxon>
        <taxon>Streptomycetaceae</taxon>
        <taxon>Streptomyces</taxon>
    </lineage>
</organism>
<gene>
    <name evidence="3" type="ORF">GPA10_12465</name>
</gene>
<dbReference type="PANTHER" id="PTHR33169">
    <property type="entry name" value="PADR-FAMILY TRANSCRIPTIONAL REGULATOR"/>
    <property type="match status" value="1"/>
</dbReference>
<proteinExistence type="predicted"/>
<dbReference type="Pfam" id="PF03551">
    <property type="entry name" value="PadR"/>
    <property type="match status" value="1"/>
</dbReference>
<dbReference type="RefSeq" id="WP_157165596.1">
    <property type="nucleotide sequence ID" value="NZ_WPNZ01000006.1"/>
</dbReference>
<dbReference type="InterPro" id="IPR052509">
    <property type="entry name" value="Metal_resp_DNA-bind_regulator"/>
</dbReference>
<keyword evidence="4" id="KW-1185">Reference proteome</keyword>
<sequence>MTSRRGRVSNPLGLAVLGLLMECPMHPHAMAAHLRERGMDRVFKLTTGSLYDVVRALERAEWIEARETLRVGARPQRTVYQHTALGRAEFVSWVDELIRVPAADEYPKFLSAASYLGALDPHVAVAALRERTGRLRTLLAEIRAAHRAVLAADEVPRLFGVETEYAVRMYEAELGWIREIVADIEEGRLTWPESGSGPAGPGWIHDKDADADADTETDIDTETGTETDTDGDGDQGGDPGEG</sequence>
<reference evidence="3 4" key="1">
    <citation type="submission" date="2019-11" db="EMBL/GenBank/DDBJ databases">
        <title>Streptomyces typhae sp. nov., a novel endophytic actinomycete isolated from the root of cattail pollen (Typha angustifolia L.).</title>
        <authorList>
            <person name="Peng C."/>
        </authorList>
    </citation>
    <scope>NUCLEOTIDE SEQUENCE [LARGE SCALE GENOMIC DNA]</scope>
    <source>
        <strain evidence="4">p1417</strain>
    </source>
</reference>
<evidence type="ECO:0000259" key="2">
    <source>
        <dbReference type="Pfam" id="PF03551"/>
    </source>
</evidence>
<accession>A0A6L6WW63</accession>
<dbReference type="InterPro" id="IPR036388">
    <property type="entry name" value="WH-like_DNA-bd_sf"/>
</dbReference>
<evidence type="ECO:0000256" key="1">
    <source>
        <dbReference type="SAM" id="MobiDB-lite"/>
    </source>
</evidence>